<dbReference type="Proteomes" id="UP000242519">
    <property type="component" value="Unassembled WGS sequence"/>
</dbReference>
<feature type="compositionally biased region" description="Polar residues" evidence="1">
    <location>
        <begin position="800"/>
        <end position="813"/>
    </location>
</feature>
<dbReference type="STRING" id="503106.A0A218ZAE9"/>
<feature type="region of interest" description="Disordered" evidence="1">
    <location>
        <begin position="418"/>
        <end position="603"/>
    </location>
</feature>
<feature type="compositionally biased region" description="Basic and acidic residues" evidence="1">
    <location>
        <begin position="504"/>
        <end position="518"/>
    </location>
</feature>
<feature type="region of interest" description="Disordered" evidence="1">
    <location>
        <begin position="960"/>
        <end position="1063"/>
    </location>
</feature>
<keyword evidence="4" id="KW-1185">Reference proteome</keyword>
<protein>
    <submittedName>
        <fullName evidence="3">Uncharacterized protein</fullName>
    </submittedName>
</protein>
<evidence type="ECO:0000256" key="2">
    <source>
        <dbReference type="SAM" id="Phobius"/>
    </source>
</evidence>
<feature type="compositionally biased region" description="Basic and acidic residues" evidence="1">
    <location>
        <begin position="531"/>
        <end position="550"/>
    </location>
</feature>
<dbReference type="AlphaFoldDB" id="A0A218ZAE9"/>
<feature type="compositionally biased region" description="Polar residues" evidence="1">
    <location>
        <begin position="830"/>
        <end position="848"/>
    </location>
</feature>
<gene>
    <name evidence="3" type="ORF">B2J93_609</name>
</gene>
<feature type="compositionally biased region" description="Polar residues" evidence="1">
    <location>
        <begin position="780"/>
        <end position="790"/>
    </location>
</feature>
<feature type="region of interest" description="Disordered" evidence="1">
    <location>
        <begin position="1110"/>
        <end position="1142"/>
    </location>
</feature>
<reference evidence="3 4" key="1">
    <citation type="submission" date="2017-04" db="EMBL/GenBank/DDBJ databases">
        <title>Draft genome sequence of Marssonina coronaria NL1: causal agent of apple blotch.</title>
        <authorList>
            <person name="Cheng Q."/>
        </authorList>
    </citation>
    <scope>NUCLEOTIDE SEQUENCE [LARGE SCALE GENOMIC DNA]</scope>
    <source>
        <strain evidence="3 4">NL1</strain>
    </source>
</reference>
<proteinExistence type="predicted"/>
<feature type="region of interest" description="Disordered" evidence="1">
    <location>
        <begin position="637"/>
        <end position="665"/>
    </location>
</feature>
<dbReference type="EMBL" id="MZNU01000083">
    <property type="protein sequence ID" value="OWP05039.1"/>
    <property type="molecule type" value="Genomic_DNA"/>
</dbReference>
<accession>A0A218ZAE9</accession>
<feature type="compositionally biased region" description="Polar residues" evidence="1">
    <location>
        <begin position="1035"/>
        <end position="1045"/>
    </location>
</feature>
<organism evidence="3 4">
    <name type="scientific">Diplocarpon coronariae</name>
    <dbReference type="NCBI Taxonomy" id="2795749"/>
    <lineage>
        <taxon>Eukaryota</taxon>
        <taxon>Fungi</taxon>
        <taxon>Dikarya</taxon>
        <taxon>Ascomycota</taxon>
        <taxon>Pezizomycotina</taxon>
        <taxon>Leotiomycetes</taxon>
        <taxon>Helotiales</taxon>
        <taxon>Drepanopezizaceae</taxon>
        <taxon>Diplocarpon</taxon>
    </lineage>
</organism>
<keyword evidence="2" id="KW-0812">Transmembrane</keyword>
<dbReference type="OrthoDB" id="3561683at2759"/>
<feature type="compositionally biased region" description="Polar residues" evidence="1">
    <location>
        <begin position="860"/>
        <end position="871"/>
    </location>
</feature>
<evidence type="ECO:0000313" key="3">
    <source>
        <dbReference type="EMBL" id="OWP05039.1"/>
    </source>
</evidence>
<feature type="compositionally biased region" description="Basic and acidic residues" evidence="1">
    <location>
        <begin position="751"/>
        <end position="762"/>
    </location>
</feature>
<feature type="region of interest" description="Disordered" evidence="1">
    <location>
        <begin position="23"/>
        <end position="55"/>
    </location>
</feature>
<sequence length="1165" mass="124157">MAGHPNDSLEKVRALIDIVPRQAEATAAHHRHAQPSSSKTTLSTTSNPRNALITDPPALGLRQADPQLAGVQDCQNLINAYVDRATVEISRTIVRLNATFSQQLQEASISASNGVRAAQNSASQSIEIVVKSADVATSSASADVTFANRAVASANSALISAQSSASDALSSARVSILAGISSLDSASLALTSARLASSSDVAILSSSLTLLQASVDSIQASASSALAAAQGALASATGSAAAQVSSVLASAALNSVTATRDMPSGSTVTPTTISGSQPLPFQLPPNFSLTPGKISGIIVGAIVITVLLCLVIYFRIIRTKGRRRDSYLDEKSILKGPREVPSRMSSTYRPGNGMTINFDPAKDSDAPSPTQPALRQREGMYVGSSGRKKKPALMIIPISRSTGGISTSAYPSWPLTATTRRVTKSSRRPSSPRTPDWPLKLNGRDPLSSPPSFTVSSGRLDILISHTPDTRGVEGAATLSASEISNPEQERGDTLSDSGEEAEYQSRIEKADLPREHPAPCQEFPRTWAPRGEDTRESMRGDPATDHVSELTDGDELNSRCGDNTADIIRGSEEVTEHPARSTTESPDDAGPKTPAEESKQEYISIRLYTEARNPRSEVIANGSRDSIPVQVPVEEVNPPQRPIMPQHEPVPRIEQPGTNTLPEDETLVVSADREDRAVSSIRLALSEPDPPDQDVVLAMEPPAPSSLPQVNVAALRKTSSPRLKITSPKRLNSSGADLVGKPQPAVDVPPEIKRSESREQEQLPAPSSPSEKTDIASPLITSSASQLDSQLEKGVLSPKTLSLTSRTPSPGTVTAEEHQEGTLPPLRGTQVTTTSALEDQVPTSSAVNAEGPQQVPKAVQTSPPRSPQNRKTIETDAVFDDQPPSGRRLDSNERQNRGRSMIRTSDIVAARLSAMALLTRERKSIGAPEAPLTATDHQERWLERACILRAEIDEQATDMAANSPLQRNPVDLAHVPPLRRNKTSQRPTRRQRYGAAVKRRSSSLSPPRQPSLTTRRTPPPMSREQSPLRRNPYRPTTATSQADGSPSRAAGLGRRGPETRSNPLFAQSLSKFQTLAALHPQDAILASDEVTSRAIAGIYIPGSLREQAVRNPSRRREGGPVPVRGAMPEAGGPPTSEGVRGRLFCHVQPGQEEVRAGTDGLSLA</sequence>
<comment type="caution">
    <text evidence="3">The sequence shown here is derived from an EMBL/GenBank/DDBJ whole genome shotgun (WGS) entry which is preliminary data.</text>
</comment>
<keyword evidence="2" id="KW-1133">Transmembrane helix</keyword>
<evidence type="ECO:0000256" key="1">
    <source>
        <dbReference type="SAM" id="MobiDB-lite"/>
    </source>
</evidence>
<feature type="transmembrane region" description="Helical" evidence="2">
    <location>
        <begin position="294"/>
        <end position="314"/>
    </location>
</feature>
<feature type="compositionally biased region" description="Basic and acidic residues" evidence="1">
    <location>
        <begin position="888"/>
        <end position="897"/>
    </location>
</feature>
<feature type="compositionally biased region" description="Basic residues" evidence="1">
    <location>
        <begin position="978"/>
        <end position="1002"/>
    </location>
</feature>
<keyword evidence="2" id="KW-0472">Membrane</keyword>
<feature type="region of interest" description="Disordered" evidence="1">
    <location>
        <begin position="683"/>
        <end position="903"/>
    </location>
</feature>
<evidence type="ECO:0000313" key="4">
    <source>
        <dbReference type="Proteomes" id="UP000242519"/>
    </source>
</evidence>
<feature type="compositionally biased region" description="Low complexity" evidence="1">
    <location>
        <begin position="36"/>
        <end position="46"/>
    </location>
</feature>
<name>A0A218ZAE9_9HELO</name>
<feature type="compositionally biased region" description="Basic and acidic residues" evidence="1">
    <location>
        <begin position="570"/>
        <end position="580"/>
    </location>
</feature>
<dbReference type="InParanoid" id="A0A218ZAE9"/>
<feature type="compositionally biased region" description="Low complexity" evidence="1">
    <location>
        <begin position="1003"/>
        <end position="1013"/>
    </location>
</feature>